<evidence type="ECO:0000256" key="3">
    <source>
        <dbReference type="ARBA" id="ARBA00022801"/>
    </source>
</evidence>
<evidence type="ECO:0000256" key="4">
    <source>
        <dbReference type="ARBA" id="ARBA00023211"/>
    </source>
</evidence>
<dbReference type="GO" id="GO:0005737">
    <property type="term" value="C:cytoplasm"/>
    <property type="evidence" value="ECO:0007669"/>
    <property type="project" value="InterPro"/>
</dbReference>
<gene>
    <name evidence="6" type="ORF">M501DRAFT_1009169</name>
</gene>
<dbReference type="InterPro" id="IPR001667">
    <property type="entry name" value="DDH_dom"/>
</dbReference>
<reference evidence="6" key="1">
    <citation type="journal article" date="2020" name="Stud. Mycol.">
        <title>101 Dothideomycetes genomes: a test case for predicting lifestyles and emergence of pathogens.</title>
        <authorList>
            <person name="Haridas S."/>
            <person name="Albert R."/>
            <person name="Binder M."/>
            <person name="Bloem J."/>
            <person name="Labutti K."/>
            <person name="Salamov A."/>
            <person name="Andreopoulos B."/>
            <person name="Baker S."/>
            <person name="Barry K."/>
            <person name="Bills G."/>
            <person name="Bluhm B."/>
            <person name="Cannon C."/>
            <person name="Castanera R."/>
            <person name="Culley D."/>
            <person name="Daum C."/>
            <person name="Ezra D."/>
            <person name="Gonzalez J."/>
            <person name="Henrissat B."/>
            <person name="Kuo A."/>
            <person name="Liang C."/>
            <person name="Lipzen A."/>
            <person name="Lutzoni F."/>
            <person name="Magnuson J."/>
            <person name="Mondo S."/>
            <person name="Nolan M."/>
            <person name="Ohm R."/>
            <person name="Pangilinan J."/>
            <person name="Park H.-J."/>
            <person name="Ramirez L."/>
            <person name="Alfaro M."/>
            <person name="Sun H."/>
            <person name="Tritt A."/>
            <person name="Yoshinaga Y."/>
            <person name="Zwiers L.-H."/>
            <person name="Turgeon B."/>
            <person name="Goodwin S."/>
            <person name="Spatafora J."/>
            <person name="Crous P."/>
            <person name="Grigoriev I."/>
        </authorList>
    </citation>
    <scope>NUCLEOTIDE SEQUENCE</scope>
    <source>
        <strain evidence="6">CBS 101060</strain>
    </source>
</reference>
<keyword evidence="2" id="KW-0479">Metal-binding</keyword>
<dbReference type="InterPro" id="IPR038763">
    <property type="entry name" value="DHH_sf"/>
</dbReference>
<dbReference type="InterPro" id="IPR004097">
    <property type="entry name" value="DHHA2"/>
</dbReference>
<accession>A0A9P4SG58</accession>
<dbReference type="SUPFAM" id="SSF64182">
    <property type="entry name" value="DHH phosphoesterases"/>
    <property type="match status" value="1"/>
</dbReference>
<keyword evidence="7" id="KW-1185">Reference proteome</keyword>
<evidence type="ECO:0000259" key="5">
    <source>
        <dbReference type="SMART" id="SM01131"/>
    </source>
</evidence>
<dbReference type="EMBL" id="MU006091">
    <property type="protein sequence ID" value="KAF2841145.1"/>
    <property type="molecule type" value="Genomic_DNA"/>
</dbReference>
<dbReference type="PANTHER" id="PTHR12112">
    <property type="entry name" value="BNIP - RELATED"/>
    <property type="match status" value="1"/>
</dbReference>
<keyword evidence="4" id="KW-0464">Manganese</keyword>
<proteinExistence type="predicted"/>
<dbReference type="AlphaFoldDB" id="A0A9P4SG58"/>
<dbReference type="Gene3D" id="3.90.1640.10">
    <property type="entry name" value="inorganic pyrophosphatase (n-terminal core)"/>
    <property type="match status" value="1"/>
</dbReference>
<evidence type="ECO:0000313" key="6">
    <source>
        <dbReference type="EMBL" id="KAF2841145.1"/>
    </source>
</evidence>
<comment type="caution">
    <text evidence="6">The sequence shown here is derived from an EMBL/GenBank/DDBJ whole genome shotgun (WGS) entry which is preliminary data.</text>
</comment>
<dbReference type="OrthoDB" id="374045at2759"/>
<dbReference type="PANTHER" id="PTHR12112:SF39">
    <property type="entry name" value="EG:152A3.5 PROTEIN (FBGN0003116_PN PROTEIN)"/>
    <property type="match status" value="1"/>
</dbReference>
<evidence type="ECO:0000256" key="1">
    <source>
        <dbReference type="ARBA" id="ARBA00001936"/>
    </source>
</evidence>
<name>A0A9P4SG58_9PEZI</name>
<dbReference type="Pfam" id="PF02833">
    <property type="entry name" value="DHHA2"/>
    <property type="match status" value="1"/>
</dbReference>
<dbReference type="GO" id="GO:0004309">
    <property type="term" value="F:exopolyphosphatase activity"/>
    <property type="evidence" value="ECO:0007669"/>
    <property type="project" value="TreeGrafter"/>
</dbReference>
<organism evidence="6 7">
    <name type="scientific">Patellaria atrata CBS 101060</name>
    <dbReference type="NCBI Taxonomy" id="1346257"/>
    <lineage>
        <taxon>Eukaryota</taxon>
        <taxon>Fungi</taxon>
        <taxon>Dikarya</taxon>
        <taxon>Ascomycota</taxon>
        <taxon>Pezizomycotina</taxon>
        <taxon>Dothideomycetes</taxon>
        <taxon>Dothideomycetes incertae sedis</taxon>
        <taxon>Patellariales</taxon>
        <taxon>Patellariaceae</taxon>
        <taxon>Patellaria</taxon>
    </lineage>
</organism>
<evidence type="ECO:0000256" key="2">
    <source>
        <dbReference type="ARBA" id="ARBA00022723"/>
    </source>
</evidence>
<dbReference type="Pfam" id="PF01368">
    <property type="entry name" value="DHH"/>
    <property type="match status" value="1"/>
</dbReference>
<evidence type="ECO:0000313" key="7">
    <source>
        <dbReference type="Proteomes" id="UP000799429"/>
    </source>
</evidence>
<dbReference type="Gene3D" id="3.10.310.20">
    <property type="entry name" value="DHHA2 domain"/>
    <property type="match status" value="1"/>
</dbReference>
<dbReference type="InterPro" id="IPR038222">
    <property type="entry name" value="DHHA2_dom_sf"/>
</dbReference>
<comment type="cofactor">
    <cofactor evidence="1">
        <name>Mn(2+)</name>
        <dbReference type="ChEBI" id="CHEBI:29035"/>
    </cofactor>
</comment>
<dbReference type="SMART" id="SM01131">
    <property type="entry name" value="DHHA2"/>
    <property type="match status" value="1"/>
</dbReference>
<dbReference type="GO" id="GO:0046872">
    <property type="term" value="F:metal ion binding"/>
    <property type="evidence" value="ECO:0007669"/>
    <property type="project" value="UniProtKB-KW"/>
</dbReference>
<dbReference type="Proteomes" id="UP000799429">
    <property type="component" value="Unassembled WGS sequence"/>
</dbReference>
<feature type="domain" description="DHHA2" evidence="5">
    <location>
        <begin position="274"/>
        <end position="435"/>
    </location>
</feature>
<sequence>MSLPQTSLRNFLVTSKALLRDAIVHQKPVTIVIGNESADLDSLTSSLLYAYIRSTAPGNSSLSSGSGSTYIPLTNIFRDDIKIRPEFLALLPHGNLEPQHLITLDDLPDLSKIDLQLPPANTRWILVDHNVLQGKLGSIYSDRIRGVIDHHDDEGKIRIDDEGKEPHIITKSGSCTSLITLYCREAWDGLSQLSKVLGAAHSQGHDIADDSSVTARWDAQLAKLALASILVDTSNLRSQDKVTEHDVQAVQYLESKIMLLSGQDAVSFDRAKFHKEINKARKNLDSLRLQDILRKDYKQWTVGNLNLGISSVVKDLEYLVKKAGQEDPEKPASDVLLPRLKEFAGDRGLQMYAIMTTSTSDTGKFQRQLLLWALTPEASEKARKFVEASGDELDLEAWEGSIQDADSSSEFRKIWRQRKAEHSRKRVAPLLKEAMN</sequence>
<protein>
    <submittedName>
        <fullName evidence="6">Exopolyphosphatase-like protein</fullName>
    </submittedName>
</protein>
<keyword evidence="3" id="KW-0378">Hydrolase</keyword>